<dbReference type="EMBL" id="PNBA02000011">
    <property type="protein sequence ID" value="KAG6409015.1"/>
    <property type="molecule type" value="Genomic_DNA"/>
</dbReference>
<dbReference type="InterPro" id="IPR029058">
    <property type="entry name" value="AB_hydrolase_fold"/>
</dbReference>
<feature type="chain" id="PRO_5036461116" description="Serine carboxypeptidase-like clade I" evidence="2">
    <location>
        <begin position="20"/>
        <end position="245"/>
    </location>
</feature>
<comment type="similarity">
    <text evidence="1">Belongs to the peptidase S10 family.</text>
</comment>
<dbReference type="InterPro" id="IPR001563">
    <property type="entry name" value="Peptidase_S10"/>
</dbReference>
<keyword evidence="2" id="KW-0732">Signal</keyword>
<dbReference type="SUPFAM" id="SSF53474">
    <property type="entry name" value="alpha/beta-Hydrolases"/>
    <property type="match status" value="1"/>
</dbReference>
<dbReference type="Gene3D" id="3.40.50.1820">
    <property type="entry name" value="alpha/beta hydrolase"/>
    <property type="match status" value="1"/>
</dbReference>
<dbReference type="GO" id="GO:0004185">
    <property type="term" value="F:serine-type carboxypeptidase activity"/>
    <property type="evidence" value="ECO:0007669"/>
    <property type="project" value="InterPro"/>
</dbReference>
<keyword evidence="4" id="KW-1185">Reference proteome</keyword>
<dbReference type="AlphaFoldDB" id="A0A8X8X8U0"/>
<sequence>MCFHLLAAVTVAFWLAVQSHSLIQTLPGFPGKLPFKLHTGYVGVGESEEIQLFYYFIESQRSPTSDPLFIWLTGGPACSGPIQIDYANPNGSIPALVLNPYSWTKVANIIFIDQPVGTGFSYAKTQQAYKTSDTLSATLTYDFLKKWFINHPQYLKNPLYIGGGSYAGLIVPLVVDHIYNGIEAGSEPPLNIKVGYVLGNPFTDVNGTSGEVNGRVAYAYRMGLLSDEFYMALPYSSTIIIHMFY</sequence>
<evidence type="ECO:0000256" key="2">
    <source>
        <dbReference type="SAM" id="SignalP"/>
    </source>
</evidence>
<dbReference type="PANTHER" id="PTHR11802:SF224">
    <property type="entry name" value="SERINE CARBOXYPEPTIDASE-LIKE 7 ISOFORM X1"/>
    <property type="match status" value="1"/>
</dbReference>
<protein>
    <recommendedName>
        <fullName evidence="5">Serine carboxypeptidase-like clade I</fullName>
    </recommendedName>
</protein>
<dbReference type="PRINTS" id="PR00724">
    <property type="entry name" value="CRBOXYPTASEC"/>
</dbReference>
<evidence type="ECO:0008006" key="5">
    <source>
        <dbReference type="Google" id="ProtNLM"/>
    </source>
</evidence>
<comment type="caution">
    <text evidence="3">The sequence shown here is derived from an EMBL/GenBank/DDBJ whole genome shotgun (WGS) entry which is preliminary data.</text>
</comment>
<accession>A0A8X8X8U0</accession>
<reference evidence="3" key="2">
    <citation type="submission" date="2020-08" db="EMBL/GenBank/DDBJ databases">
        <title>Plant Genome Project.</title>
        <authorList>
            <person name="Zhang R.-G."/>
        </authorList>
    </citation>
    <scope>NUCLEOTIDE SEQUENCE</scope>
    <source>
        <strain evidence="3">Huo1</strain>
        <tissue evidence="3">Leaf</tissue>
    </source>
</reference>
<evidence type="ECO:0000256" key="1">
    <source>
        <dbReference type="ARBA" id="ARBA00009431"/>
    </source>
</evidence>
<feature type="signal peptide" evidence="2">
    <location>
        <begin position="1"/>
        <end position="19"/>
    </location>
</feature>
<evidence type="ECO:0000313" key="4">
    <source>
        <dbReference type="Proteomes" id="UP000298416"/>
    </source>
</evidence>
<name>A0A8X8X8U0_SALSN</name>
<gene>
    <name evidence="3" type="ORF">SASPL_132044</name>
</gene>
<organism evidence="3">
    <name type="scientific">Salvia splendens</name>
    <name type="common">Scarlet sage</name>
    <dbReference type="NCBI Taxonomy" id="180675"/>
    <lineage>
        <taxon>Eukaryota</taxon>
        <taxon>Viridiplantae</taxon>
        <taxon>Streptophyta</taxon>
        <taxon>Embryophyta</taxon>
        <taxon>Tracheophyta</taxon>
        <taxon>Spermatophyta</taxon>
        <taxon>Magnoliopsida</taxon>
        <taxon>eudicotyledons</taxon>
        <taxon>Gunneridae</taxon>
        <taxon>Pentapetalae</taxon>
        <taxon>asterids</taxon>
        <taxon>lamiids</taxon>
        <taxon>Lamiales</taxon>
        <taxon>Lamiaceae</taxon>
        <taxon>Nepetoideae</taxon>
        <taxon>Mentheae</taxon>
        <taxon>Salviinae</taxon>
        <taxon>Salvia</taxon>
        <taxon>Salvia subgen. Calosphace</taxon>
        <taxon>core Calosphace</taxon>
    </lineage>
</organism>
<evidence type="ECO:0000313" key="3">
    <source>
        <dbReference type="EMBL" id="KAG6409015.1"/>
    </source>
</evidence>
<dbReference type="PANTHER" id="PTHR11802">
    <property type="entry name" value="SERINE PROTEASE FAMILY S10 SERINE CARBOXYPEPTIDASE"/>
    <property type="match status" value="1"/>
</dbReference>
<reference evidence="3" key="1">
    <citation type="submission" date="2018-01" db="EMBL/GenBank/DDBJ databases">
        <authorList>
            <person name="Mao J.F."/>
        </authorList>
    </citation>
    <scope>NUCLEOTIDE SEQUENCE</scope>
    <source>
        <strain evidence="3">Huo1</strain>
        <tissue evidence="3">Leaf</tissue>
    </source>
</reference>
<dbReference type="GO" id="GO:0016747">
    <property type="term" value="F:acyltransferase activity, transferring groups other than amino-acyl groups"/>
    <property type="evidence" value="ECO:0007669"/>
    <property type="project" value="TreeGrafter"/>
</dbReference>
<dbReference type="GO" id="GO:0006508">
    <property type="term" value="P:proteolysis"/>
    <property type="evidence" value="ECO:0007669"/>
    <property type="project" value="InterPro"/>
</dbReference>
<dbReference type="GO" id="GO:0019748">
    <property type="term" value="P:secondary metabolic process"/>
    <property type="evidence" value="ECO:0007669"/>
    <property type="project" value="TreeGrafter"/>
</dbReference>
<dbReference type="Pfam" id="PF00450">
    <property type="entry name" value="Peptidase_S10"/>
    <property type="match status" value="1"/>
</dbReference>
<dbReference type="Proteomes" id="UP000298416">
    <property type="component" value="Unassembled WGS sequence"/>
</dbReference>
<proteinExistence type="inferred from homology"/>